<dbReference type="PANTHER" id="PTHR11133">
    <property type="entry name" value="SACCHAROPINE DEHYDROGENASE"/>
    <property type="match status" value="1"/>
</dbReference>
<keyword evidence="21" id="KW-1185">Reference proteome</keyword>
<evidence type="ECO:0000256" key="13">
    <source>
        <dbReference type="ARBA" id="ARBA00047860"/>
    </source>
</evidence>
<dbReference type="Gene3D" id="3.40.50.720">
    <property type="entry name" value="NAD(P)-binding Rossmann-like Domain"/>
    <property type="match status" value="2"/>
</dbReference>
<feature type="active site" description="Proton donor" evidence="15">
    <location>
        <position position="101"/>
    </location>
</feature>
<evidence type="ECO:0000256" key="7">
    <source>
        <dbReference type="ARBA" id="ARBA00022605"/>
    </source>
</evidence>
<evidence type="ECO:0000256" key="2">
    <source>
        <dbReference type="ARBA" id="ARBA00004884"/>
    </source>
</evidence>
<evidence type="ECO:0000256" key="6">
    <source>
        <dbReference type="ARBA" id="ARBA00021221"/>
    </source>
</evidence>
<dbReference type="SUPFAM" id="SSF51735">
    <property type="entry name" value="NAD(P)-binding Rossmann-fold domains"/>
    <property type="match status" value="1"/>
</dbReference>
<dbReference type="PANTHER" id="PTHR11133:SF23">
    <property type="entry name" value="SACCHAROPINE DEHYDROGENASE [NAD(+), L-LYSINE-FORMING]"/>
    <property type="match status" value="1"/>
</dbReference>
<evidence type="ECO:0000313" key="21">
    <source>
        <dbReference type="Proteomes" id="UP000008383"/>
    </source>
</evidence>
<keyword evidence="9 14" id="KW-0520">NAD</keyword>
<comment type="subunit">
    <text evidence="4">Monomer.</text>
</comment>
<dbReference type="InterPro" id="IPR027281">
    <property type="entry name" value="Lys1"/>
</dbReference>
<dbReference type="SUPFAM" id="SSF52283">
    <property type="entry name" value="Formate/glycerate dehydrogenase catalytic domain-like"/>
    <property type="match status" value="1"/>
</dbReference>
<feature type="domain" description="Alanine dehydrogenase/pyridine nucleotide transhydrogenase N-terminal" evidence="19">
    <location>
        <begin position="7"/>
        <end position="127"/>
    </location>
</feature>
<evidence type="ECO:0000256" key="15">
    <source>
        <dbReference type="PIRSR" id="PIRSR018250-1"/>
    </source>
</evidence>
<feature type="binding site" evidence="16">
    <location>
        <begin position="308"/>
        <end position="311"/>
    </location>
    <ligand>
        <name>NAD(+)</name>
        <dbReference type="ChEBI" id="CHEBI:57540"/>
    </ligand>
</feature>
<feature type="binding site" evidence="16">
    <location>
        <position position="221"/>
    </location>
    <ligand>
        <name>NAD(+)</name>
        <dbReference type="ChEBI" id="CHEBI:57540"/>
    </ligand>
</feature>
<proteinExistence type="inferred from homology"/>
<gene>
    <name evidence="20" type="ORF">TRV_03009</name>
</gene>
<evidence type="ECO:0000256" key="14">
    <source>
        <dbReference type="PIRNR" id="PIRNR018250"/>
    </source>
</evidence>
<evidence type="ECO:0000256" key="1">
    <source>
        <dbReference type="ARBA" id="ARBA00004078"/>
    </source>
</evidence>
<evidence type="ECO:0000256" key="9">
    <source>
        <dbReference type="ARBA" id="ARBA00023027"/>
    </source>
</evidence>
<dbReference type="InterPro" id="IPR007698">
    <property type="entry name" value="AlaDH/PNT_NAD(H)-bd"/>
</dbReference>
<dbReference type="EMBL" id="ACYE01000156">
    <property type="protein sequence ID" value="EFE42252.1"/>
    <property type="molecule type" value="Genomic_DNA"/>
</dbReference>
<organism evidence="20 21">
    <name type="scientific">Trichophyton verrucosum (strain HKI 0517)</name>
    <dbReference type="NCBI Taxonomy" id="663202"/>
    <lineage>
        <taxon>Eukaryota</taxon>
        <taxon>Fungi</taxon>
        <taxon>Dikarya</taxon>
        <taxon>Ascomycota</taxon>
        <taxon>Pezizomycotina</taxon>
        <taxon>Eurotiomycetes</taxon>
        <taxon>Eurotiomycetidae</taxon>
        <taxon>Onygenales</taxon>
        <taxon>Arthrodermataceae</taxon>
        <taxon>Trichophyton</taxon>
    </lineage>
</organism>
<dbReference type="UniPathway" id="UPA00033">
    <property type="reaction ID" value="UER00034"/>
</dbReference>
<evidence type="ECO:0000256" key="4">
    <source>
        <dbReference type="ARBA" id="ARBA00011245"/>
    </source>
</evidence>
<dbReference type="InterPro" id="IPR036291">
    <property type="entry name" value="NAD(P)-bd_dom_sf"/>
</dbReference>
<evidence type="ECO:0000256" key="3">
    <source>
        <dbReference type="ARBA" id="ARBA00005689"/>
    </source>
</evidence>
<evidence type="ECO:0000313" key="20">
    <source>
        <dbReference type="EMBL" id="EFE42252.1"/>
    </source>
</evidence>
<sequence length="366" mass="40242">MAPTVLHLRAEDKPLEHRSALTPSTTKALIAAGYKVNVERSPTSAIRKRIFDDSEFEKAGATLVPEGSWVDIPSDHLVIGLKELDETKDFPLKHSHVTFAHCFKNQGGWEKALGRWSRGGGYHAGFAGAALAIKTWAWQLEHPDGTPLPGVDEFTDGRGYYSSEEEMLEQIRGDVVRGEKIAGRRPQILVIGALGRCGRGAVDACVKSGCEDILRWDMAETAKGGPFTEIVEADIFINCIYLSEKIAPFVDMNSLKAPNRRLSVVCDVFLQFSTAQSCDTSNPNNPITFDKPTIPVSVSNPPLSVISIDHLPSLLPAESSDAFSNDLLPSMLEIQNRASHPVWQRAEKLFRQKVATLPAEQQKVEQ</sequence>
<dbReference type="InterPro" id="IPR051168">
    <property type="entry name" value="AASS"/>
</dbReference>
<dbReference type="CDD" id="cd12188">
    <property type="entry name" value="SDH"/>
    <property type="match status" value="1"/>
</dbReference>
<name>D4D7C7_TRIVH</name>
<feature type="binding site" evidence="16">
    <location>
        <position position="217"/>
    </location>
    <ligand>
        <name>NAD(+)</name>
        <dbReference type="ChEBI" id="CHEBI:57540"/>
    </ligand>
</feature>
<comment type="pathway">
    <text evidence="2 14">Amino-acid biosynthesis; L-lysine biosynthesis via AAA pathway; L-lysine from L-alpha-aminoadipate (fungal route): step 3/3.</text>
</comment>
<dbReference type="GeneID" id="9581591"/>
<evidence type="ECO:0000256" key="16">
    <source>
        <dbReference type="PIRSR" id="PIRSR018250-3"/>
    </source>
</evidence>
<dbReference type="FunFam" id="3.40.50.720:FF:000627">
    <property type="entry name" value="Saccharopine dehydrogenase [NAD(+), L-lysine-forming]"/>
    <property type="match status" value="1"/>
</dbReference>
<keyword evidence="10 14" id="KW-0457">Lysine biosynthesis</keyword>
<accession>D4D7C7</accession>
<feature type="binding site" evidence="16">
    <location>
        <begin position="195"/>
        <end position="196"/>
    </location>
    <ligand>
        <name>NAD(+)</name>
        <dbReference type="ChEBI" id="CHEBI:57540"/>
    </ligand>
</feature>
<dbReference type="SMART" id="SM01003">
    <property type="entry name" value="AlaDh_PNT_N"/>
    <property type="match status" value="1"/>
</dbReference>
<dbReference type="Proteomes" id="UP000008383">
    <property type="component" value="Unassembled WGS sequence"/>
</dbReference>
<dbReference type="RefSeq" id="XP_003022870.1">
    <property type="nucleotide sequence ID" value="XM_003022824.1"/>
</dbReference>
<keyword evidence="11" id="KW-1015">Disulfide bond</keyword>
<evidence type="ECO:0000256" key="5">
    <source>
        <dbReference type="ARBA" id="ARBA00012847"/>
    </source>
</evidence>
<dbReference type="GO" id="GO:0019878">
    <property type="term" value="P:lysine biosynthetic process via aminoadipic acid"/>
    <property type="evidence" value="ECO:0007669"/>
    <property type="project" value="UniProtKB-UniPathway"/>
</dbReference>
<feature type="active site" description="Proton acceptor" evidence="15">
    <location>
        <position position="82"/>
    </location>
</feature>
<comment type="catalytic activity">
    <reaction evidence="13 14">
        <text>L-saccharopine + NAD(+) + H2O = L-lysine + 2-oxoglutarate + NADH + H(+)</text>
        <dbReference type="Rhea" id="RHEA:12440"/>
        <dbReference type="ChEBI" id="CHEBI:15377"/>
        <dbReference type="ChEBI" id="CHEBI:15378"/>
        <dbReference type="ChEBI" id="CHEBI:16810"/>
        <dbReference type="ChEBI" id="CHEBI:32551"/>
        <dbReference type="ChEBI" id="CHEBI:57540"/>
        <dbReference type="ChEBI" id="CHEBI:57945"/>
        <dbReference type="ChEBI" id="CHEBI:57951"/>
        <dbReference type="EC" id="1.5.1.7"/>
    </reaction>
</comment>
<evidence type="ECO:0000256" key="8">
    <source>
        <dbReference type="ARBA" id="ARBA00023002"/>
    </source>
</evidence>
<comment type="caution">
    <text evidence="20">The sequence shown here is derived from an EMBL/GenBank/DDBJ whole genome shotgun (WGS) entry which is preliminary data.</text>
</comment>
<dbReference type="SMART" id="SM01002">
    <property type="entry name" value="AlaDh_PNT_C"/>
    <property type="match status" value="1"/>
</dbReference>
<dbReference type="FunFam" id="3.40.50.720:FF:000217">
    <property type="entry name" value="Saccharopine dehydrogenase [NAD(+), L-lysine-forming]"/>
    <property type="match status" value="1"/>
</dbReference>
<feature type="binding site" evidence="16">
    <location>
        <position position="268"/>
    </location>
    <ligand>
        <name>NAD(+)</name>
        <dbReference type="ChEBI" id="CHEBI:57540"/>
    </ligand>
</feature>
<dbReference type="GO" id="GO:0005737">
    <property type="term" value="C:cytoplasm"/>
    <property type="evidence" value="ECO:0007669"/>
    <property type="project" value="TreeGrafter"/>
</dbReference>
<dbReference type="HOGENOM" id="CLU_063085_0_0_1"/>
<evidence type="ECO:0000259" key="19">
    <source>
        <dbReference type="SMART" id="SM01003"/>
    </source>
</evidence>
<dbReference type="InterPro" id="IPR007886">
    <property type="entry name" value="AlaDH/PNT_N"/>
</dbReference>
<dbReference type="AlphaFoldDB" id="D4D7C7"/>
<feature type="binding site" evidence="16">
    <location>
        <position position="241"/>
    </location>
    <ligand>
        <name>NAD(+)</name>
        <dbReference type="ChEBI" id="CHEBI:57540"/>
    </ligand>
</feature>
<keyword evidence="7 14" id="KW-0028">Amino-acid biosynthesis</keyword>
<dbReference type="KEGG" id="tve:TRV_03009"/>
<dbReference type="OrthoDB" id="265306at2759"/>
<evidence type="ECO:0000256" key="12">
    <source>
        <dbReference type="ARBA" id="ARBA00033228"/>
    </source>
</evidence>
<comment type="similarity">
    <text evidence="3 14">Belongs to the AlaDH/PNT family.</text>
</comment>
<dbReference type="EC" id="1.5.1.7" evidence="5 14"/>
<keyword evidence="8 14" id="KW-0560">Oxidoreductase</keyword>
<comment type="function">
    <text evidence="1">Catalyzes the NAD(+)-dependent cleavage of saccharopine to L-lysine and 2-oxoglutarate, the final step in the alpha-aminoadipate (AAA) pathway for lysin biosynthesis.</text>
</comment>
<evidence type="ECO:0000256" key="17">
    <source>
        <dbReference type="PIRSR" id="PIRSR018250-4"/>
    </source>
</evidence>
<evidence type="ECO:0000259" key="18">
    <source>
        <dbReference type="SMART" id="SM01002"/>
    </source>
</evidence>
<evidence type="ECO:0000256" key="10">
    <source>
        <dbReference type="ARBA" id="ARBA00023154"/>
    </source>
</evidence>
<dbReference type="GO" id="GO:0004754">
    <property type="term" value="F:saccharopine dehydrogenase (NAD+, L-lysine-forming) activity"/>
    <property type="evidence" value="ECO:0007669"/>
    <property type="project" value="UniProtKB-EC"/>
</dbReference>
<feature type="domain" description="Alanine dehydrogenase/pyridine nucleotide transhydrogenase NAD(H)-binding" evidence="18">
    <location>
        <begin position="167"/>
        <end position="307"/>
    </location>
</feature>
<reference evidence="21" key="1">
    <citation type="journal article" date="2011" name="Genome Biol.">
        <title>Comparative and functional genomics provide insights into the pathogenicity of dermatophytic fungi.</title>
        <authorList>
            <person name="Burmester A."/>
            <person name="Shelest E."/>
            <person name="Gloeckner G."/>
            <person name="Heddergott C."/>
            <person name="Schindler S."/>
            <person name="Staib P."/>
            <person name="Heidel A."/>
            <person name="Felder M."/>
            <person name="Petzold A."/>
            <person name="Szafranski K."/>
            <person name="Feuermann M."/>
            <person name="Pedruzzi I."/>
            <person name="Priebe S."/>
            <person name="Groth M."/>
            <person name="Winkler R."/>
            <person name="Li W."/>
            <person name="Kniemeyer O."/>
            <person name="Schroeckh V."/>
            <person name="Hertweck C."/>
            <person name="Hube B."/>
            <person name="White T.C."/>
            <person name="Platzer M."/>
            <person name="Guthke R."/>
            <person name="Heitman J."/>
            <person name="Woestemeyer J."/>
            <person name="Zipfel P.F."/>
            <person name="Monod M."/>
            <person name="Brakhage A.A."/>
        </authorList>
    </citation>
    <scope>NUCLEOTIDE SEQUENCE [LARGE SCALE GENOMIC DNA]</scope>
    <source>
        <strain evidence="21">HKI 0517</strain>
    </source>
</reference>
<dbReference type="Pfam" id="PF05222">
    <property type="entry name" value="AlaDh_PNT_N"/>
    <property type="match status" value="1"/>
</dbReference>
<evidence type="ECO:0000256" key="11">
    <source>
        <dbReference type="ARBA" id="ARBA00023157"/>
    </source>
</evidence>
<protein>
    <recommendedName>
        <fullName evidence="6 14">Saccharopine dehydrogenase [NAD(+), L-lysine-forming]</fullName>
        <shortName evidence="14">SDH</shortName>
        <ecNumber evidence="5 14">1.5.1.7</ecNumber>
    </recommendedName>
    <alternativeName>
        <fullName evidence="12 14">Lysine--2-oxoglutarate reductase</fullName>
    </alternativeName>
</protein>
<feature type="disulfide bond" evidence="17">
    <location>
        <begin position="197"/>
        <end position="239"/>
    </location>
</feature>
<dbReference type="PIRSF" id="PIRSF018250">
    <property type="entry name" value="Saccharopine_DH_Lys"/>
    <property type="match status" value="1"/>
</dbReference>